<evidence type="ECO:0000313" key="3">
    <source>
        <dbReference type="Proteomes" id="UP000747542"/>
    </source>
</evidence>
<dbReference type="InterPro" id="IPR035437">
    <property type="entry name" value="SNase_OB-fold_sf"/>
</dbReference>
<dbReference type="PANTHER" id="PTHR28434:SF1">
    <property type="entry name" value="PROTEIN C3ORF33"/>
    <property type="match status" value="1"/>
</dbReference>
<evidence type="ECO:0000259" key="1">
    <source>
        <dbReference type="Pfam" id="PF00565"/>
    </source>
</evidence>
<reference evidence="2" key="1">
    <citation type="journal article" date="2021" name="Sci. Adv.">
        <title>The American lobster genome reveals insights on longevity, neural, and immune adaptations.</title>
        <authorList>
            <person name="Polinski J.M."/>
            <person name="Zimin A.V."/>
            <person name="Clark K.F."/>
            <person name="Kohn A.B."/>
            <person name="Sadowski N."/>
            <person name="Timp W."/>
            <person name="Ptitsyn A."/>
            <person name="Khanna P."/>
            <person name="Romanova D.Y."/>
            <person name="Williams P."/>
            <person name="Greenwood S.J."/>
            <person name="Moroz L.L."/>
            <person name="Walt D.R."/>
            <person name="Bodnar A.G."/>
        </authorList>
    </citation>
    <scope>NUCLEOTIDE SEQUENCE</scope>
    <source>
        <strain evidence="2">GMGI-L3</strain>
    </source>
</reference>
<dbReference type="Proteomes" id="UP000747542">
    <property type="component" value="Unassembled WGS sequence"/>
</dbReference>
<dbReference type="SUPFAM" id="SSF50199">
    <property type="entry name" value="Staphylococcal nuclease"/>
    <property type="match status" value="1"/>
</dbReference>
<proteinExistence type="predicted"/>
<dbReference type="PANTHER" id="PTHR28434">
    <property type="entry name" value="PROTEIN C3ORF33"/>
    <property type="match status" value="1"/>
</dbReference>
<dbReference type="InterPro" id="IPR042421">
    <property type="entry name" value="C3orf33-like"/>
</dbReference>
<sequence length="385" mass="43731">MSDDAPQPPSSFYNNLSCSFAKLTHFIDNNIRIIQYIPGSGVEPGFGIFAALIKLIRLKVRYHTSSWHQHQPMNLYSFIQSIEVHNMQTPLILSCSVFAKSHYCIYVGGAAGVLLVLHSARAFTKFVHIQDIPKEFITKHVRLHGHVRWVGATPPMPALLPPDKHSVLPHIKNGSKSSPSNVAEATTRENLRLQGPKSLSEGNRGIYEGAGELHPWENDIDPDVTRIYYDEDLRPLFLKVEHAPVIPLQWQKSDNLLPLQLADVEVTGAGVAHVRAHLLRRRTWFTLISHNTDDNTLVSLVKPAKLFSRSINEQLVREGLALTAPMDLELHHDPCYIKHYKRLLQAQEYAEKKQLGMWKLPKEQRGGFLQLLWCKIRSLVARKKQ</sequence>
<gene>
    <name evidence="2" type="ORF">Hamer_G004064</name>
</gene>
<dbReference type="EMBL" id="JAHLQT010033114">
    <property type="protein sequence ID" value="KAG7159437.1"/>
    <property type="molecule type" value="Genomic_DNA"/>
</dbReference>
<evidence type="ECO:0000313" key="2">
    <source>
        <dbReference type="EMBL" id="KAG7159437.1"/>
    </source>
</evidence>
<dbReference type="InterPro" id="IPR016071">
    <property type="entry name" value="Staphylococal_nuclease_OB-fold"/>
</dbReference>
<dbReference type="AlphaFoldDB" id="A0A8J5JJ58"/>
<name>A0A8J5JJ58_HOMAM</name>
<organism evidence="2 3">
    <name type="scientific">Homarus americanus</name>
    <name type="common">American lobster</name>
    <dbReference type="NCBI Taxonomy" id="6706"/>
    <lineage>
        <taxon>Eukaryota</taxon>
        <taxon>Metazoa</taxon>
        <taxon>Ecdysozoa</taxon>
        <taxon>Arthropoda</taxon>
        <taxon>Crustacea</taxon>
        <taxon>Multicrustacea</taxon>
        <taxon>Malacostraca</taxon>
        <taxon>Eumalacostraca</taxon>
        <taxon>Eucarida</taxon>
        <taxon>Decapoda</taxon>
        <taxon>Pleocyemata</taxon>
        <taxon>Astacidea</taxon>
        <taxon>Nephropoidea</taxon>
        <taxon>Nephropidae</taxon>
        <taxon>Homarus</taxon>
    </lineage>
</organism>
<keyword evidence="3" id="KW-1185">Reference proteome</keyword>
<dbReference type="GO" id="GO:0005615">
    <property type="term" value="C:extracellular space"/>
    <property type="evidence" value="ECO:0007669"/>
    <property type="project" value="TreeGrafter"/>
</dbReference>
<protein>
    <submittedName>
        <fullName evidence="2">C3orf33-like</fullName>
    </submittedName>
</protein>
<accession>A0A8J5JJ58</accession>
<comment type="caution">
    <text evidence="2">The sequence shown here is derived from an EMBL/GenBank/DDBJ whole genome shotgun (WGS) entry which is preliminary data.</text>
</comment>
<dbReference type="Gene3D" id="2.40.50.90">
    <property type="match status" value="1"/>
</dbReference>
<dbReference type="Pfam" id="PF00565">
    <property type="entry name" value="SNase"/>
    <property type="match status" value="1"/>
</dbReference>
<feature type="domain" description="TNase-like" evidence="1">
    <location>
        <begin position="285"/>
        <end position="359"/>
    </location>
</feature>